<evidence type="ECO:0000256" key="3">
    <source>
        <dbReference type="ARBA" id="ARBA00023180"/>
    </source>
</evidence>
<evidence type="ECO:0000256" key="2">
    <source>
        <dbReference type="ARBA" id="ARBA00022801"/>
    </source>
</evidence>
<organism evidence="9 10">
    <name type="scientific">Varroa destructor</name>
    <name type="common">Honeybee mite</name>
    <dbReference type="NCBI Taxonomy" id="109461"/>
    <lineage>
        <taxon>Eukaryota</taxon>
        <taxon>Metazoa</taxon>
        <taxon>Ecdysozoa</taxon>
        <taxon>Arthropoda</taxon>
        <taxon>Chelicerata</taxon>
        <taxon>Arachnida</taxon>
        <taxon>Acari</taxon>
        <taxon>Parasitiformes</taxon>
        <taxon>Mesostigmata</taxon>
        <taxon>Gamasina</taxon>
        <taxon>Dermanyssoidea</taxon>
        <taxon>Varroidae</taxon>
        <taxon>Varroa</taxon>
    </lineage>
</organism>
<feature type="domain" description="Calcineurin-like phosphoesterase" evidence="8">
    <location>
        <begin position="212"/>
        <end position="482"/>
    </location>
</feature>
<dbReference type="InParanoid" id="A0A7M7KQ75"/>
<accession>A0A7M7KQ75</accession>
<dbReference type="Gene3D" id="3.60.21.10">
    <property type="match status" value="1"/>
</dbReference>
<dbReference type="GO" id="GO:0006685">
    <property type="term" value="P:sphingomyelin catabolic process"/>
    <property type="evidence" value="ECO:0007669"/>
    <property type="project" value="UniProtKB-UniRule"/>
</dbReference>
<feature type="binding site" evidence="5">
    <location>
        <position position="219"/>
    </location>
    <ligand>
        <name>Zn(2+)</name>
        <dbReference type="ChEBI" id="CHEBI:29105"/>
        <label>1</label>
    </ligand>
</feature>
<dbReference type="InterPro" id="IPR004843">
    <property type="entry name" value="Calcineurin-like_PHP"/>
</dbReference>
<dbReference type="RefSeq" id="XP_022670301.1">
    <property type="nucleotide sequence ID" value="XM_022814566.1"/>
</dbReference>
<dbReference type="Pfam" id="PF00149">
    <property type="entry name" value="Metallophos"/>
    <property type="match status" value="1"/>
</dbReference>
<feature type="binding site" evidence="5">
    <location>
        <position position="481"/>
    </location>
    <ligand>
        <name>Zn(2+)</name>
        <dbReference type="ChEBI" id="CHEBI:29105"/>
        <label>1</label>
    </ligand>
</feature>
<comment type="catalytic activity">
    <reaction evidence="4">
        <text>a sphingomyelin + H2O = phosphocholine + an N-acylsphing-4-enine + H(+)</text>
        <dbReference type="Rhea" id="RHEA:19253"/>
        <dbReference type="ChEBI" id="CHEBI:15377"/>
        <dbReference type="ChEBI" id="CHEBI:15378"/>
        <dbReference type="ChEBI" id="CHEBI:17636"/>
        <dbReference type="ChEBI" id="CHEBI:52639"/>
        <dbReference type="ChEBI" id="CHEBI:295975"/>
        <dbReference type="EC" id="3.1.4.12"/>
    </reaction>
</comment>
<keyword evidence="6" id="KW-1015">Disulfide bond</keyword>
<dbReference type="GO" id="GO:0005615">
    <property type="term" value="C:extracellular space"/>
    <property type="evidence" value="ECO:0007669"/>
    <property type="project" value="TreeGrafter"/>
</dbReference>
<sequence length="674" mass="76886">MNSHLTESGSIKTVSTRVSDSTMTSKIIGANADGDGGNHGLMVKGFMILLLTVVILGIIIGGLLYVGSAFKRSEAHTSDCNDVICAKTAFAFENILGNNATDVELCAQCEAAMRALRHYGYDHVIDKLKAICIAKMSFYNEETCLSMIDMYKDEMRYLLYQLKVPDTEFCRFVTGCGQYNDSLYRWKFDVFTNQFEAYTQIDVFPEASPFAVLHLADPHVSFEYRVGVAYSCREELCCTNRQMTPVTNMSAEDSGPYGEPRKTGLYGRCDLPVRTLRSALKSAASLKFDFVYITGDFIPHTSFNFSFSRVIYEITEQTRIINEALPNKDIYVSIGNHDDYPSFLFPTDRMVAGKYSSDRLYYALWKIWGDKWIPTEAKDTFLKGGFYTASISPGVRLFSLNTNYCYKLNWWLAVDPEDPEGQLRWLDEGLAEAARMKEKVHIIGHIPPGTKECHSEWATAYQKIISKHSQIINGQFFGHMHWDQFTVDWSVEDDPKKQSIPTGVQISSPSITTYMTGYPSYRILKFDKFGGLEDIDTYMLNITALNKKFLARTKGFDRRALDKAVQELDRNDKSYRFWQKMYSTRAAYGLKDLSPNSFADLIERFAKNDSLLEFYYRALYQFHEEPSNVHCSKGVCTTNYYYRTGLEHYVTCEQNSYGSTKFTECEKAVGEIIS</sequence>
<feature type="binding site" evidence="5">
    <location>
        <position position="479"/>
    </location>
    <ligand>
        <name>Zn(2+)</name>
        <dbReference type="ChEBI" id="CHEBI:29105"/>
        <label>2</label>
    </ligand>
</feature>
<keyword evidence="10" id="KW-1185">Reference proteome</keyword>
<proteinExistence type="inferred from homology"/>
<dbReference type="EnsemblMetazoa" id="XM_022814566">
    <property type="protein sequence ID" value="XP_022670301"/>
    <property type="gene ID" value="LOC111254074"/>
</dbReference>
<evidence type="ECO:0000256" key="6">
    <source>
        <dbReference type="PIRSR" id="PIRSR000948-2"/>
    </source>
</evidence>
<evidence type="ECO:0000256" key="7">
    <source>
        <dbReference type="SAM" id="Phobius"/>
    </source>
</evidence>
<dbReference type="InterPro" id="IPR011160">
    <property type="entry name" value="Sphingomy_PDE"/>
</dbReference>
<keyword evidence="5" id="KW-0479">Metal-binding</keyword>
<feature type="binding site" evidence="5">
    <location>
        <position position="296"/>
    </location>
    <ligand>
        <name>Zn(2+)</name>
        <dbReference type="ChEBI" id="CHEBI:29105"/>
        <label>2</label>
    </ligand>
</feature>
<dbReference type="SUPFAM" id="SSF56300">
    <property type="entry name" value="Metallo-dependent phosphatases"/>
    <property type="match status" value="1"/>
</dbReference>
<dbReference type="RefSeq" id="XP_022670300.1">
    <property type="nucleotide sequence ID" value="XM_022814565.1"/>
</dbReference>
<dbReference type="InterPro" id="IPR029052">
    <property type="entry name" value="Metallo-depent_PP-like"/>
</dbReference>
<feature type="disulfide bond" evidence="6">
    <location>
        <begin position="405"/>
        <end position="453"/>
    </location>
</feature>
<dbReference type="GeneID" id="111254074"/>
<feature type="binding site" evidence="5">
    <location>
        <position position="296"/>
    </location>
    <ligand>
        <name>Zn(2+)</name>
        <dbReference type="ChEBI" id="CHEBI:29105"/>
        <label>1</label>
    </ligand>
</feature>
<dbReference type="InterPro" id="IPR041805">
    <property type="entry name" value="ASMase/PPN1_MPP"/>
</dbReference>
<dbReference type="KEGG" id="vde:111254074"/>
<keyword evidence="2 4" id="KW-0378">Hydrolase</keyword>
<feature type="disulfide bond" evidence="6">
    <location>
        <begin position="109"/>
        <end position="170"/>
    </location>
</feature>
<dbReference type="GO" id="GO:0046513">
    <property type="term" value="P:ceramide biosynthetic process"/>
    <property type="evidence" value="ECO:0007669"/>
    <property type="project" value="TreeGrafter"/>
</dbReference>
<comment type="function">
    <text evidence="4">Converts sphingomyelin to ceramide.</text>
</comment>
<comment type="similarity">
    <text evidence="1 4">Belongs to the acid sphingomyelinase family.</text>
</comment>
<dbReference type="GO" id="GO:0016020">
    <property type="term" value="C:membrane"/>
    <property type="evidence" value="ECO:0007669"/>
    <property type="project" value="GOC"/>
</dbReference>
<keyword evidence="7" id="KW-0812">Transmembrane</keyword>
<reference evidence="9" key="1">
    <citation type="submission" date="2021-01" db="UniProtKB">
        <authorList>
            <consortium name="EnsemblMetazoa"/>
        </authorList>
    </citation>
    <scope>IDENTIFICATION</scope>
</reference>
<keyword evidence="7" id="KW-0472">Membrane</keyword>
<keyword evidence="3" id="KW-0325">Glycoprotein</keyword>
<feature type="transmembrane region" description="Helical" evidence="7">
    <location>
        <begin position="46"/>
        <end position="66"/>
    </location>
</feature>
<dbReference type="OrthoDB" id="6508559at2759"/>
<protein>
    <recommendedName>
        <fullName evidence="4">Sphingomyelin phosphodiesterase</fullName>
        <ecNumber evidence="4">3.1.4.12</ecNumber>
    </recommendedName>
</protein>
<feature type="disulfide bond" evidence="6">
    <location>
        <begin position="106"/>
        <end position="176"/>
    </location>
</feature>
<feature type="disulfide bond" evidence="6">
    <location>
        <begin position="631"/>
        <end position="636"/>
    </location>
</feature>
<dbReference type="PANTHER" id="PTHR10340">
    <property type="entry name" value="SPHINGOMYELIN PHOSPHODIESTERASE"/>
    <property type="match status" value="1"/>
</dbReference>
<evidence type="ECO:0000313" key="10">
    <source>
        <dbReference type="Proteomes" id="UP000594260"/>
    </source>
</evidence>
<dbReference type="CDD" id="cd00842">
    <property type="entry name" value="MPP_ASMase"/>
    <property type="match status" value="1"/>
</dbReference>
<dbReference type="Proteomes" id="UP000594260">
    <property type="component" value="Unplaced"/>
</dbReference>
<comment type="cofactor">
    <cofactor evidence="5">
        <name>Zn(2+)</name>
        <dbReference type="ChEBI" id="CHEBI:29105"/>
    </cofactor>
    <text evidence="5">Binds 2 Zn(2+) ions per subunit.</text>
</comment>
<evidence type="ECO:0000259" key="8">
    <source>
        <dbReference type="Pfam" id="PF00149"/>
    </source>
</evidence>
<evidence type="ECO:0000256" key="1">
    <source>
        <dbReference type="ARBA" id="ARBA00008234"/>
    </source>
</evidence>
<feature type="binding site" evidence="5">
    <location>
        <position position="445"/>
    </location>
    <ligand>
        <name>Zn(2+)</name>
        <dbReference type="ChEBI" id="CHEBI:29105"/>
        <label>2</label>
    </ligand>
</feature>
<dbReference type="GO" id="GO:0016798">
    <property type="term" value="F:hydrolase activity, acting on glycosyl bonds"/>
    <property type="evidence" value="ECO:0007669"/>
    <property type="project" value="UniProtKB-KW"/>
</dbReference>
<evidence type="ECO:0000256" key="4">
    <source>
        <dbReference type="PIRNR" id="PIRNR000948"/>
    </source>
</evidence>
<evidence type="ECO:0000256" key="5">
    <source>
        <dbReference type="PIRSR" id="PIRSR000948-1"/>
    </source>
</evidence>
<dbReference type="EC" id="3.1.4.12" evidence="4"/>
<feature type="binding site" evidence="5">
    <location>
        <position position="336"/>
    </location>
    <ligand>
        <name>Zn(2+)</name>
        <dbReference type="ChEBI" id="CHEBI:29105"/>
        <label>2</label>
    </ligand>
</feature>
<name>A0A7M7KQ75_VARDE</name>
<feature type="disulfide bond" evidence="6">
    <location>
        <begin position="132"/>
        <end position="144"/>
    </location>
</feature>
<keyword evidence="5" id="KW-0862">Zinc</keyword>
<dbReference type="EnsemblMetazoa" id="XM_022814565">
    <property type="protein sequence ID" value="XP_022670300"/>
    <property type="gene ID" value="LOC111254074"/>
</dbReference>
<keyword evidence="7" id="KW-1133">Transmembrane helix</keyword>
<feature type="disulfide bond" evidence="6">
    <location>
        <begin position="238"/>
        <end position="269"/>
    </location>
</feature>
<evidence type="ECO:0000313" key="9">
    <source>
        <dbReference type="EnsemblMetazoa" id="XP_022670300"/>
    </source>
</evidence>
<dbReference type="GO" id="GO:0005764">
    <property type="term" value="C:lysosome"/>
    <property type="evidence" value="ECO:0007669"/>
    <property type="project" value="TreeGrafter"/>
</dbReference>
<dbReference type="GO" id="GO:0061750">
    <property type="term" value="F:acid sphingomyelin phosphodiesterase activity"/>
    <property type="evidence" value="ECO:0007669"/>
    <property type="project" value="TreeGrafter"/>
</dbReference>
<feature type="disulfide bond" evidence="6">
    <location>
        <begin position="232"/>
        <end position="237"/>
    </location>
</feature>
<dbReference type="GO" id="GO:0046872">
    <property type="term" value="F:metal ion binding"/>
    <property type="evidence" value="ECO:0007669"/>
    <property type="project" value="UniProtKB-KW"/>
</dbReference>
<dbReference type="PIRSF" id="PIRSF000948">
    <property type="entry name" value="Sphingomy_PDE"/>
    <property type="match status" value="1"/>
</dbReference>
<dbReference type="AlphaFoldDB" id="A0A7M7KQ75"/>
<feature type="binding site" evidence="5">
    <location>
        <position position="217"/>
    </location>
    <ligand>
        <name>Zn(2+)</name>
        <dbReference type="ChEBI" id="CHEBI:29105"/>
        <label>1</label>
    </ligand>
</feature>
<keyword evidence="4" id="KW-0326">Glycosidase</keyword>
<dbReference type="PANTHER" id="PTHR10340:SF34">
    <property type="entry name" value="SPHINGOMYELIN PHOSPHODIESTERASE"/>
    <property type="match status" value="1"/>
</dbReference>